<protein>
    <submittedName>
        <fullName evidence="6">AraC family transcriptional regulator</fullName>
    </submittedName>
</protein>
<evidence type="ECO:0000256" key="3">
    <source>
        <dbReference type="ARBA" id="ARBA00023163"/>
    </source>
</evidence>
<dbReference type="SMART" id="SM00342">
    <property type="entry name" value="HTH_ARAC"/>
    <property type="match status" value="1"/>
</dbReference>
<keyword evidence="4" id="KW-0472">Membrane</keyword>
<evidence type="ECO:0000259" key="5">
    <source>
        <dbReference type="PROSITE" id="PS01124"/>
    </source>
</evidence>
<evidence type="ECO:0000256" key="4">
    <source>
        <dbReference type="SAM" id="Phobius"/>
    </source>
</evidence>
<comment type="caution">
    <text evidence="6">The sequence shown here is derived from an EMBL/GenBank/DDBJ whole genome shotgun (WGS) entry which is preliminary data.</text>
</comment>
<evidence type="ECO:0000313" key="6">
    <source>
        <dbReference type="EMBL" id="RKE98140.1"/>
    </source>
</evidence>
<dbReference type="SUPFAM" id="SSF46689">
    <property type="entry name" value="Homeodomain-like"/>
    <property type="match status" value="1"/>
</dbReference>
<gene>
    <name evidence="6" type="ORF">BXY80_0214</name>
</gene>
<feature type="transmembrane region" description="Helical" evidence="4">
    <location>
        <begin position="141"/>
        <end position="166"/>
    </location>
</feature>
<feature type="transmembrane region" description="Helical" evidence="4">
    <location>
        <begin position="187"/>
        <end position="208"/>
    </location>
</feature>
<dbReference type="GO" id="GO:0043565">
    <property type="term" value="F:sequence-specific DNA binding"/>
    <property type="evidence" value="ECO:0007669"/>
    <property type="project" value="InterPro"/>
</dbReference>
<accession>A0A420DVB7</accession>
<feature type="domain" description="HTH araC/xylS-type" evidence="5">
    <location>
        <begin position="268"/>
        <end position="372"/>
    </location>
</feature>
<sequence length="373" mass="44404">MNLNITIWSLFLLIGTIQALILCFIFLTQKKGNRKANLIFSSLLLIFAIILFDHSLRLSQLYKFFPQGLYISDSIWYLIAPLLWIYLKIRLGNNKFRLIETLHFVPFLYFFYTYRGMLFLNSKYKAAILESYVMHGSVHNFLIKVFILIMMIQMLIYLIICFNFIYKYEKRFKDFFSSNQADLLTTLKRIFLFFTLYFIFEFAFSTYRNFANIQNRFIENWSLVMWTLFILILSYTIVKSPKLIFESIAEPKRRKQKYEGLDFFEIEKELLSYIETSKPFLDNNLTLPQLAKSIKLTPHQLSFALNTHLKTTFYDFVNTYRVKYAAQLLESGEHLKLSIFGVAQVSGFKSKASFYSFFKKQFNTTPSKFIEKL</sequence>
<keyword evidence="7" id="KW-1185">Reference proteome</keyword>
<keyword evidence="4" id="KW-0812">Transmembrane</keyword>
<dbReference type="InterPro" id="IPR018062">
    <property type="entry name" value="HTH_AraC-typ_CS"/>
</dbReference>
<dbReference type="AlphaFoldDB" id="A0A420DVB7"/>
<feature type="transmembrane region" description="Helical" evidence="4">
    <location>
        <begin position="99"/>
        <end position="121"/>
    </location>
</feature>
<dbReference type="OrthoDB" id="5492415at2"/>
<feature type="transmembrane region" description="Helical" evidence="4">
    <location>
        <begin position="6"/>
        <end position="26"/>
    </location>
</feature>
<evidence type="ECO:0000256" key="2">
    <source>
        <dbReference type="ARBA" id="ARBA00023125"/>
    </source>
</evidence>
<reference evidence="6 7" key="1">
    <citation type="submission" date="2018-09" db="EMBL/GenBank/DDBJ databases">
        <title>Genomic Encyclopedia of Archaeal and Bacterial Type Strains, Phase II (KMG-II): from individual species to whole genera.</title>
        <authorList>
            <person name="Goeker M."/>
        </authorList>
    </citation>
    <scope>NUCLEOTIDE SEQUENCE [LARGE SCALE GENOMIC DNA]</scope>
    <source>
        <strain evidence="6 7">DSM 26283</strain>
    </source>
</reference>
<dbReference type="Proteomes" id="UP000284892">
    <property type="component" value="Unassembled WGS sequence"/>
</dbReference>
<evidence type="ECO:0000256" key="1">
    <source>
        <dbReference type="ARBA" id="ARBA00023015"/>
    </source>
</evidence>
<evidence type="ECO:0000313" key="7">
    <source>
        <dbReference type="Proteomes" id="UP000284892"/>
    </source>
</evidence>
<proteinExistence type="predicted"/>
<dbReference type="Pfam" id="PF12833">
    <property type="entry name" value="HTH_18"/>
    <property type="match status" value="1"/>
</dbReference>
<feature type="transmembrane region" description="Helical" evidence="4">
    <location>
        <begin position="38"/>
        <end position="56"/>
    </location>
</feature>
<keyword evidence="4" id="KW-1133">Transmembrane helix</keyword>
<dbReference type="PROSITE" id="PS01124">
    <property type="entry name" value="HTH_ARAC_FAMILY_2"/>
    <property type="match status" value="1"/>
</dbReference>
<keyword evidence="2" id="KW-0238">DNA-binding</keyword>
<dbReference type="GO" id="GO:0003700">
    <property type="term" value="F:DNA-binding transcription factor activity"/>
    <property type="evidence" value="ECO:0007669"/>
    <property type="project" value="InterPro"/>
</dbReference>
<dbReference type="PANTHER" id="PTHR43280:SF2">
    <property type="entry name" value="HTH-TYPE TRANSCRIPTIONAL REGULATOR EXSA"/>
    <property type="match status" value="1"/>
</dbReference>
<keyword evidence="1" id="KW-0805">Transcription regulation</keyword>
<dbReference type="EMBL" id="RAQJ01000001">
    <property type="protein sequence ID" value="RKE98140.1"/>
    <property type="molecule type" value="Genomic_DNA"/>
</dbReference>
<name>A0A420DVB7_9FLAO</name>
<dbReference type="PROSITE" id="PS00041">
    <property type="entry name" value="HTH_ARAC_FAMILY_1"/>
    <property type="match status" value="1"/>
</dbReference>
<dbReference type="Gene3D" id="1.10.10.60">
    <property type="entry name" value="Homeodomain-like"/>
    <property type="match status" value="2"/>
</dbReference>
<dbReference type="InterPro" id="IPR018060">
    <property type="entry name" value="HTH_AraC"/>
</dbReference>
<dbReference type="PANTHER" id="PTHR43280">
    <property type="entry name" value="ARAC-FAMILY TRANSCRIPTIONAL REGULATOR"/>
    <property type="match status" value="1"/>
</dbReference>
<dbReference type="InterPro" id="IPR009057">
    <property type="entry name" value="Homeodomain-like_sf"/>
</dbReference>
<feature type="transmembrane region" description="Helical" evidence="4">
    <location>
        <begin position="220"/>
        <end position="238"/>
    </location>
</feature>
<feature type="transmembrane region" description="Helical" evidence="4">
    <location>
        <begin position="68"/>
        <end position="87"/>
    </location>
</feature>
<keyword evidence="3" id="KW-0804">Transcription</keyword>
<organism evidence="6 7">
    <name type="scientific">Ichthyenterobacterium magnum</name>
    <dbReference type="NCBI Taxonomy" id="1230530"/>
    <lineage>
        <taxon>Bacteria</taxon>
        <taxon>Pseudomonadati</taxon>
        <taxon>Bacteroidota</taxon>
        <taxon>Flavobacteriia</taxon>
        <taxon>Flavobacteriales</taxon>
        <taxon>Flavobacteriaceae</taxon>
        <taxon>Ichthyenterobacterium</taxon>
    </lineage>
</organism>